<dbReference type="GeneID" id="36576933"/>
<keyword evidence="2" id="KW-1185">Reference proteome</keyword>
<dbReference type="OrthoDB" id="5378679at2759"/>
<accession>A0A2T3AX36</accession>
<sequence>MAPGILLLTGAPESSSLDWNHPGLLDTFSAPFSRFAGLDAGGDVVPATPAPATASPEYPSWRSIPLERQHLATGHSQDHGWQEEYQGTSFFTTSAIGSFVEEWSPGAGQTSSFESTAEQALSQFYEQSYERHEDVVPSQIAAASDVGTSFYSIDTSFDATESFFDSPLRPVHGARDIPIAGHLSLLKDIPNASYLNSIHPQTMTVNLIIGIISILPPRAIRTRRGADVELVEILVGDETKSGFGVNFWLPPSSQSAHGSMRNALNGLRPQDVVLMRNVALSSFRGKVYGQSLRGEMTKVHLMYRNRINRTDLGGCYNAADLVSDENLNPQVERTARVKEWVLRFVGVGDGRRKAKGRVSDVIKETLPPDTQ</sequence>
<dbReference type="InterPro" id="IPR012340">
    <property type="entry name" value="NA-bd_OB-fold"/>
</dbReference>
<reference evidence="1 2" key="1">
    <citation type="journal article" date="2018" name="New Phytol.">
        <title>Comparative genomics and transcriptomics depict ericoid mycorrhizal fungi as versatile saprotrophs and plant mutualists.</title>
        <authorList>
            <person name="Martino E."/>
            <person name="Morin E."/>
            <person name="Grelet G.A."/>
            <person name="Kuo A."/>
            <person name="Kohler A."/>
            <person name="Daghino S."/>
            <person name="Barry K.W."/>
            <person name="Cichocki N."/>
            <person name="Clum A."/>
            <person name="Dockter R.B."/>
            <person name="Hainaut M."/>
            <person name="Kuo R.C."/>
            <person name="LaButti K."/>
            <person name="Lindahl B.D."/>
            <person name="Lindquist E.A."/>
            <person name="Lipzen A."/>
            <person name="Khouja H.R."/>
            <person name="Magnuson J."/>
            <person name="Murat C."/>
            <person name="Ohm R.A."/>
            <person name="Singer S.W."/>
            <person name="Spatafora J.W."/>
            <person name="Wang M."/>
            <person name="Veneault-Fourrey C."/>
            <person name="Henrissat B."/>
            <person name="Grigoriev I.V."/>
            <person name="Martin F.M."/>
            <person name="Perotto S."/>
        </authorList>
    </citation>
    <scope>NUCLEOTIDE SEQUENCE [LARGE SCALE GENOMIC DNA]</scope>
    <source>
        <strain evidence="1 2">ATCC 22711</strain>
    </source>
</reference>
<dbReference type="RefSeq" id="XP_024719191.1">
    <property type="nucleotide sequence ID" value="XM_024868852.1"/>
</dbReference>
<name>A0A2T3AX36_AMORE</name>
<protein>
    <recommendedName>
        <fullName evidence="3">OB domain-containing protein</fullName>
    </recommendedName>
</protein>
<dbReference type="SUPFAM" id="SSF50249">
    <property type="entry name" value="Nucleic acid-binding proteins"/>
    <property type="match status" value="1"/>
</dbReference>
<dbReference type="Proteomes" id="UP000241818">
    <property type="component" value="Unassembled WGS sequence"/>
</dbReference>
<dbReference type="AlphaFoldDB" id="A0A2T3AX36"/>
<organism evidence="1 2">
    <name type="scientific">Amorphotheca resinae ATCC 22711</name>
    <dbReference type="NCBI Taxonomy" id="857342"/>
    <lineage>
        <taxon>Eukaryota</taxon>
        <taxon>Fungi</taxon>
        <taxon>Dikarya</taxon>
        <taxon>Ascomycota</taxon>
        <taxon>Pezizomycotina</taxon>
        <taxon>Leotiomycetes</taxon>
        <taxon>Helotiales</taxon>
        <taxon>Amorphothecaceae</taxon>
        <taxon>Amorphotheca</taxon>
    </lineage>
</organism>
<evidence type="ECO:0008006" key="3">
    <source>
        <dbReference type="Google" id="ProtNLM"/>
    </source>
</evidence>
<dbReference type="EMBL" id="KZ679014">
    <property type="protein sequence ID" value="PSS13200.1"/>
    <property type="molecule type" value="Genomic_DNA"/>
</dbReference>
<evidence type="ECO:0000313" key="2">
    <source>
        <dbReference type="Proteomes" id="UP000241818"/>
    </source>
</evidence>
<gene>
    <name evidence="1" type="ORF">M430DRAFT_60338</name>
</gene>
<dbReference type="Gene3D" id="2.40.50.140">
    <property type="entry name" value="Nucleic acid-binding proteins"/>
    <property type="match status" value="1"/>
</dbReference>
<dbReference type="InParanoid" id="A0A2T3AX36"/>
<proteinExistence type="predicted"/>
<evidence type="ECO:0000313" key="1">
    <source>
        <dbReference type="EMBL" id="PSS13200.1"/>
    </source>
</evidence>